<evidence type="ECO:0000313" key="1">
    <source>
        <dbReference type="EMBL" id="KAK9322291.1"/>
    </source>
</evidence>
<protein>
    <submittedName>
        <fullName evidence="1">Uncharacterized protein</fullName>
    </submittedName>
</protein>
<gene>
    <name evidence="1" type="ORF">V1517DRAFT_141099</name>
</gene>
<accession>A0ACC3TMV0</accession>
<name>A0ACC3TMV0_9ASCO</name>
<dbReference type="Proteomes" id="UP001489719">
    <property type="component" value="Unassembled WGS sequence"/>
</dbReference>
<evidence type="ECO:0000313" key="2">
    <source>
        <dbReference type="Proteomes" id="UP001489719"/>
    </source>
</evidence>
<proteinExistence type="predicted"/>
<reference evidence="2" key="1">
    <citation type="journal article" date="2024" name="Front. Bioeng. Biotechnol.">
        <title>Genome-scale model development and genomic sequencing of the oleaginous clade Lipomyces.</title>
        <authorList>
            <person name="Czajka J.J."/>
            <person name="Han Y."/>
            <person name="Kim J."/>
            <person name="Mondo S.J."/>
            <person name="Hofstad B.A."/>
            <person name="Robles A."/>
            <person name="Haridas S."/>
            <person name="Riley R."/>
            <person name="LaButti K."/>
            <person name="Pangilinan J."/>
            <person name="Andreopoulos W."/>
            <person name="Lipzen A."/>
            <person name="Yan J."/>
            <person name="Wang M."/>
            <person name="Ng V."/>
            <person name="Grigoriev I.V."/>
            <person name="Spatafora J.W."/>
            <person name="Magnuson J.K."/>
            <person name="Baker S.E."/>
            <person name="Pomraning K.R."/>
        </authorList>
    </citation>
    <scope>NUCLEOTIDE SEQUENCE [LARGE SCALE GENOMIC DNA]</scope>
    <source>
        <strain evidence="2">CBS 10300</strain>
    </source>
</reference>
<sequence>MAIERLPIPTDPYVQTQFIMCRVHFAFETAFYNTLKLLEKPPYNDLDNFLGYCEAWCTTLIGHHDSEETVMFPYLQRKLDFADELAQHKKMHDAFDAFLSRIALAKKDHHAFDPKGLIQILKDAEDNLMTHLRQEIEDLAPERLKVFTCEEISEMLERTEKYAMKHSDPVIGLPFVRSHTPPEYKSFPPLPWVMERLLLPLLAMRHSGYWKYSPYSVT</sequence>
<dbReference type="EMBL" id="MU970080">
    <property type="protein sequence ID" value="KAK9322291.1"/>
    <property type="molecule type" value="Genomic_DNA"/>
</dbReference>
<organism evidence="1 2">
    <name type="scientific">Lipomyces orientalis</name>
    <dbReference type="NCBI Taxonomy" id="1233043"/>
    <lineage>
        <taxon>Eukaryota</taxon>
        <taxon>Fungi</taxon>
        <taxon>Dikarya</taxon>
        <taxon>Ascomycota</taxon>
        <taxon>Saccharomycotina</taxon>
        <taxon>Lipomycetes</taxon>
        <taxon>Lipomycetales</taxon>
        <taxon>Lipomycetaceae</taxon>
        <taxon>Lipomyces</taxon>
    </lineage>
</organism>
<keyword evidence="2" id="KW-1185">Reference proteome</keyword>
<comment type="caution">
    <text evidence="1">The sequence shown here is derived from an EMBL/GenBank/DDBJ whole genome shotgun (WGS) entry which is preliminary data.</text>
</comment>